<dbReference type="RefSeq" id="WP_012954689.1">
    <property type="nucleotide sequence ID" value="NC_013784.1"/>
</dbReference>
<dbReference type="GeneID" id="79905298"/>
<dbReference type="AlphaFoldDB" id="A0A806DA82"/>
<sequence length="183" mass="20108">MITSLLPPNSTDLERALEKTSASNFALPAEDVKEIWNPDTCSTDLLPYCAVNNGLNQWSDDWPENVKRQRISTAIEIARHQGTVKSIRDVVSAFGSAVEMREWFETEPRGKPRTFDLVLTVNSQSDASPSAKYVDDIVQAIVSAKPAAAQFLFTMGIDTAGQIGEIGFARPVISIHLISEDAR</sequence>
<reference evidence="1" key="1">
    <citation type="submission" date="2010-01" db="EMBL/GenBank/DDBJ databases">
        <title>Complete sequence of plasmid1 of Zymomonas mobilis subsp. mobilis ZM4.</title>
        <authorList>
            <consortium name="US DOE Joint Genome Institute"/>
            <person name="Lucas S."/>
            <person name="Copeland A."/>
            <person name="Lapidus A."/>
            <person name="Glavina del Rio T."/>
            <person name="Tice H."/>
            <person name="Bruce D."/>
            <person name="Goodwin L."/>
            <person name="Pitluck S."/>
            <person name="Balakireva M."/>
            <person name="Brettin T."/>
            <person name="Detter J.C."/>
            <person name="Han C."/>
            <person name="Larimer F."/>
            <person name="Land M."/>
            <person name="Hauser L."/>
            <person name="Kyrpides N."/>
            <person name="Mikhailova N."/>
            <person name="Pappas K."/>
        </authorList>
    </citation>
    <scope>NUCLEOTIDE SEQUENCE [LARGE SCALE GENOMIC DNA]</scope>
    <source>
        <strain evidence="1">ZM4</strain>
        <plasmid evidence="1">pZZM401</plasmid>
    </source>
</reference>
<protein>
    <submittedName>
        <fullName evidence="1">Phage tail protein I</fullName>
    </submittedName>
</protein>
<keyword evidence="1" id="KW-0614">Plasmid</keyword>
<accession>A0A806DA82</accession>
<dbReference type="InterPro" id="IPR006521">
    <property type="entry name" value="Tail_protein_I"/>
</dbReference>
<dbReference type="Pfam" id="PF09684">
    <property type="entry name" value="Tail_P2_I"/>
    <property type="match status" value="1"/>
</dbReference>
<name>A0A806DA82_ZYMMO</name>
<organism evidence="1">
    <name type="scientific">Zymomonas mobilis subsp. mobilis (strain ATCC 31821 / ZM4 / CP4)</name>
    <dbReference type="NCBI Taxonomy" id="264203"/>
    <lineage>
        <taxon>Bacteria</taxon>
        <taxon>Pseudomonadati</taxon>
        <taxon>Pseudomonadota</taxon>
        <taxon>Alphaproteobacteria</taxon>
        <taxon>Sphingomonadales</taxon>
        <taxon>Zymomonadaceae</taxon>
        <taxon>Zymomonas</taxon>
    </lineage>
</organism>
<evidence type="ECO:0000313" key="1">
    <source>
        <dbReference type="EMBL" id="ADC33799.1"/>
    </source>
</evidence>
<dbReference type="EMBL" id="CP001881">
    <property type="protein sequence ID" value="ADC33799.1"/>
    <property type="molecule type" value="Genomic_DNA"/>
</dbReference>
<dbReference type="NCBIfam" id="TIGR01634">
    <property type="entry name" value="tail_P2_I"/>
    <property type="match status" value="1"/>
</dbReference>
<gene>
    <name evidence="1" type="ORF">ZZM4_0023</name>
</gene>
<proteinExistence type="predicted"/>
<geneLocation type="plasmid" evidence="1">
    <name>pZZM401</name>
</geneLocation>